<comment type="caution">
    <text evidence="2">The sequence shown here is derived from an EMBL/GenBank/DDBJ whole genome shotgun (WGS) entry which is preliminary data.</text>
</comment>
<dbReference type="EMBL" id="JNBS01000597">
    <property type="protein sequence ID" value="OQS04552.1"/>
    <property type="molecule type" value="Genomic_DNA"/>
</dbReference>
<dbReference type="AlphaFoldDB" id="A0A1W0A2P9"/>
<gene>
    <name evidence="2" type="ORF">THRCLA_20857</name>
</gene>
<evidence type="ECO:0000313" key="3">
    <source>
        <dbReference type="Proteomes" id="UP000243217"/>
    </source>
</evidence>
<reference evidence="2 3" key="1">
    <citation type="journal article" date="2014" name="Genome Biol. Evol.">
        <title>The secreted proteins of Achlya hypogyna and Thraustotheca clavata identify the ancestral oomycete secretome and reveal gene acquisitions by horizontal gene transfer.</title>
        <authorList>
            <person name="Misner I."/>
            <person name="Blouin N."/>
            <person name="Leonard G."/>
            <person name="Richards T.A."/>
            <person name="Lane C.E."/>
        </authorList>
    </citation>
    <scope>NUCLEOTIDE SEQUENCE [LARGE SCALE GENOMIC DNA]</scope>
    <source>
        <strain evidence="2 3">ATCC 34112</strain>
    </source>
</reference>
<keyword evidence="3" id="KW-1185">Reference proteome</keyword>
<accession>A0A1W0A2P9</accession>
<proteinExistence type="predicted"/>
<feature type="region of interest" description="Disordered" evidence="1">
    <location>
        <begin position="93"/>
        <end position="117"/>
    </location>
</feature>
<sequence>MTAVDIVAYDNSVIFVSTLLQSPNTYDQSGCNMADSHNCYFYGSGNIQQEGCDVLTTGTQYIVKCIKANSDGSCNIKVGIEYACYAVTEAPSPAGSTPTPTPNSTTLSPTPSSTTPSPTKSYAISHFSYMLPSVLLLVANLWLS</sequence>
<organism evidence="2 3">
    <name type="scientific">Thraustotheca clavata</name>
    <dbReference type="NCBI Taxonomy" id="74557"/>
    <lineage>
        <taxon>Eukaryota</taxon>
        <taxon>Sar</taxon>
        <taxon>Stramenopiles</taxon>
        <taxon>Oomycota</taxon>
        <taxon>Saprolegniomycetes</taxon>
        <taxon>Saprolegniales</taxon>
        <taxon>Achlyaceae</taxon>
        <taxon>Thraustotheca</taxon>
    </lineage>
</organism>
<name>A0A1W0A2P9_9STRA</name>
<dbReference type="Proteomes" id="UP000243217">
    <property type="component" value="Unassembled WGS sequence"/>
</dbReference>
<protein>
    <submittedName>
        <fullName evidence="2">Uncharacterized protein</fullName>
    </submittedName>
</protein>
<evidence type="ECO:0000313" key="2">
    <source>
        <dbReference type="EMBL" id="OQS04552.1"/>
    </source>
</evidence>
<evidence type="ECO:0000256" key="1">
    <source>
        <dbReference type="SAM" id="MobiDB-lite"/>
    </source>
</evidence>